<protein>
    <submittedName>
        <fullName evidence="4">Cold shock domain-containing protein</fullName>
    </submittedName>
    <submittedName>
        <fullName evidence="3">DNA-binding protein</fullName>
    </submittedName>
</protein>
<feature type="compositionally biased region" description="Acidic residues" evidence="1">
    <location>
        <begin position="97"/>
        <end position="109"/>
    </location>
</feature>
<keyword evidence="9" id="KW-1185">Reference proteome</keyword>
<dbReference type="Proteomes" id="UP000292095">
    <property type="component" value="Unassembled WGS sequence"/>
</dbReference>
<proteinExistence type="predicted"/>
<reference evidence="6" key="3">
    <citation type="submission" date="2019-07" db="EMBL/GenBank/DDBJ databases">
        <authorList>
            <person name="Pylro V."/>
            <person name="Dias A."/>
            <person name="Andreote F."/>
            <person name="Varani A."/>
            <person name="Andreote C."/>
            <person name="Bernardo E."/>
            <person name="Martins T."/>
        </authorList>
    </citation>
    <scope>NUCLEOTIDE SEQUENCE</scope>
    <source>
        <strain evidence="6">77</strain>
    </source>
</reference>
<dbReference type="Proteomes" id="UP000292693">
    <property type="component" value="Unassembled WGS sequence"/>
</dbReference>
<evidence type="ECO:0000259" key="2">
    <source>
        <dbReference type="PROSITE" id="PS51857"/>
    </source>
</evidence>
<dbReference type="GeneID" id="97267972"/>
<dbReference type="SMART" id="SM00357">
    <property type="entry name" value="CSP"/>
    <property type="match status" value="1"/>
</dbReference>
<dbReference type="PROSITE" id="PS51857">
    <property type="entry name" value="CSD_2"/>
    <property type="match status" value="1"/>
</dbReference>
<dbReference type="EMBL" id="PKLL01000012">
    <property type="protein sequence ID" value="RZE24639.1"/>
    <property type="molecule type" value="Genomic_DNA"/>
</dbReference>
<dbReference type="AlphaFoldDB" id="A0A126Y1U1"/>
<evidence type="ECO:0000256" key="1">
    <source>
        <dbReference type="SAM" id="MobiDB-lite"/>
    </source>
</evidence>
<gene>
    <name evidence="5" type="ORF">C0Q91_11920</name>
    <name evidence="4" type="ORF">C0Q92_11930</name>
    <name evidence="6" type="ORF">FRZ02_14600</name>
    <name evidence="3" type="ORF">ScoT_25220</name>
</gene>
<feature type="region of interest" description="Disordered" evidence="1">
    <location>
        <begin position="74"/>
        <end position="109"/>
    </location>
</feature>
<evidence type="ECO:0000313" key="6">
    <source>
        <dbReference type="EMBL" id="TWV24709.1"/>
    </source>
</evidence>
<keyword evidence="3" id="KW-0238">DNA-binding</keyword>
<feature type="domain" description="CSD" evidence="2">
    <location>
        <begin position="2"/>
        <end position="66"/>
    </location>
</feature>
<dbReference type="EMBL" id="VOGX01000021">
    <property type="protein sequence ID" value="TWV24709.1"/>
    <property type="molecule type" value="Genomic_DNA"/>
</dbReference>
<organism evidence="4 8">
    <name type="scientific">Streptomyces albidoflavus</name>
    <dbReference type="NCBI Taxonomy" id="1886"/>
    <lineage>
        <taxon>Bacteria</taxon>
        <taxon>Bacillati</taxon>
        <taxon>Actinomycetota</taxon>
        <taxon>Actinomycetes</taxon>
        <taxon>Kitasatosporales</taxon>
        <taxon>Streptomycetaceae</taxon>
        <taxon>Streptomyces</taxon>
        <taxon>Streptomyces albidoflavus group</taxon>
    </lineage>
</organism>
<reference evidence="9" key="2">
    <citation type="journal article" date="2019" name="Microbiol. Resour. Announc.">
        <title>Draft Genomic Sequences of Streptomyces misionensis and Streptomyces albidoflavus, bacteria applied for phytopathogen biocontrol.</title>
        <authorList>
            <person name="Pylro V."/>
            <person name="Dias A."/>
            <person name="Andreote F."/>
            <person name="Varani A."/>
            <person name="Andreote C."/>
            <person name="Bernardo E."/>
            <person name="Martins T."/>
        </authorList>
    </citation>
    <scope>NUCLEOTIDE SEQUENCE [LARGE SCALE GENOMIC DNA]</scope>
    <source>
        <strain evidence="9">77</strain>
    </source>
</reference>
<dbReference type="KEGG" id="salb:XNR_2199"/>
<accession>A0A2M9SKT0</accession>
<sequence>MLKTGKILRFDEVRGYGFIVPNEGGEDVFMHANDLVDEKYLYQSGREVEFFEEMGEKGPKASQIRLVYRSSPRRSTPAVGFSSGGPDAPRITNPGVDEPETELDEYDDQDEADTLTVAELRTELTDLLLDTDDTLTADQIKRIRTRVTELARVHGWVAS</sequence>
<reference evidence="7 8" key="1">
    <citation type="submission" date="2017-12" db="EMBL/GenBank/DDBJ databases">
        <title>Population genomics insights into the ecological differentiation and adaptive evolution in streptomycetes.</title>
        <authorList>
            <person name="Li Y."/>
            <person name="Huang Y."/>
        </authorList>
    </citation>
    <scope>NUCLEOTIDE SEQUENCE [LARGE SCALE GENOMIC DNA]</scope>
    <source>
        <strain evidence="5 7">FXJ.2339</strain>
        <strain evidence="4 8">NBRC 100770</strain>
    </source>
</reference>
<evidence type="ECO:0000313" key="4">
    <source>
        <dbReference type="EMBL" id="RZE24639.1"/>
    </source>
</evidence>
<dbReference type="InterPro" id="IPR012340">
    <property type="entry name" value="NA-bd_OB-fold"/>
</dbReference>
<dbReference type="EMBL" id="PKLK01000013">
    <property type="protein sequence ID" value="RZE41873.1"/>
    <property type="molecule type" value="Genomic_DNA"/>
</dbReference>
<evidence type="ECO:0000313" key="5">
    <source>
        <dbReference type="EMBL" id="RZE41873.1"/>
    </source>
</evidence>
<accession>A0A126Y1U1</accession>
<dbReference type="GO" id="GO:0003677">
    <property type="term" value="F:DNA binding"/>
    <property type="evidence" value="ECO:0007669"/>
    <property type="project" value="UniProtKB-KW"/>
</dbReference>
<accession>A0A0X3XF35</accession>
<evidence type="ECO:0000313" key="3">
    <source>
        <dbReference type="EMBL" id="GHI46348.1"/>
    </source>
</evidence>
<dbReference type="InterPro" id="IPR011129">
    <property type="entry name" value="CSD"/>
</dbReference>
<dbReference type="Gene3D" id="2.40.50.140">
    <property type="entry name" value="Nucleic acid-binding proteins"/>
    <property type="match status" value="1"/>
</dbReference>
<dbReference type="PRINTS" id="PR00050">
    <property type="entry name" value="COLDSHOCK"/>
</dbReference>
<dbReference type="Proteomes" id="UP000318052">
    <property type="component" value="Unassembled WGS sequence"/>
</dbReference>
<dbReference type="RefSeq" id="WP_008404291.1">
    <property type="nucleotide sequence ID" value="NC_020990.1"/>
</dbReference>
<reference evidence="3" key="4">
    <citation type="submission" date="2022-09" db="EMBL/GenBank/DDBJ databases">
        <title>Whole genome shotgun sequence of Streptomyces albidoflavus NBRC 12854.</title>
        <authorList>
            <person name="Komaki H."/>
            <person name="Tamura T."/>
        </authorList>
    </citation>
    <scope>NUCLEOTIDE SEQUENCE</scope>
    <source>
        <strain evidence="3">NBRC 12854</strain>
    </source>
</reference>
<comment type="caution">
    <text evidence="4">The sequence shown here is derived from an EMBL/GenBank/DDBJ whole genome shotgun (WGS) entry which is preliminary data.</text>
</comment>
<dbReference type="Proteomes" id="UP001051844">
    <property type="component" value="Unassembled WGS sequence"/>
</dbReference>
<dbReference type="Pfam" id="PF00313">
    <property type="entry name" value="CSD"/>
    <property type="match status" value="1"/>
</dbReference>
<evidence type="ECO:0000313" key="8">
    <source>
        <dbReference type="Proteomes" id="UP000292693"/>
    </source>
</evidence>
<dbReference type="SUPFAM" id="SSF50249">
    <property type="entry name" value="Nucleic acid-binding proteins"/>
    <property type="match status" value="1"/>
</dbReference>
<dbReference type="CDD" id="cd04458">
    <property type="entry name" value="CSP_CDS"/>
    <property type="match status" value="1"/>
</dbReference>
<name>A0A126Y1U1_9ACTN</name>
<dbReference type="InterPro" id="IPR002059">
    <property type="entry name" value="CSP_DNA-bd"/>
</dbReference>
<dbReference type="EMBL" id="BNDZ01000005">
    <property type="protein sequence ID" value="GHI46348.1"/>
    <property type="molecule type" value="Genomic_DNA"/>
</dbReference>
<evidence type="ECO:0000313" key="7">
    <source>
        <dbReference type="Proteomes" id="UP000292095"/>
    </source>
</evidence>
<evidence type="ECO:0000313" key="9">
    <source>
        <dbReference type="Proteomes" id="UP000318052"/>
    </source>
</evidence>